<evidence type="ECO:0008006" key="5">
    <source>
        <dbReference type="Google" id="ProtNLM"/>
    </source>
</evidence>
<dbReference type="PIRSF" id="PIRSF028408">
    <property type="entry name" value="UCP028408"/>
    <property type="match status" value="1"/>
</dbReference>
<dbReference type="OrthoDB" id="322908at2"/>
<dbReference type="Proteomes" id="UP000298358">
    <property type="component" value="Unassembled WGS sequence"/>
</dbReference>
<gene>
    <name evidence="3" type="ORF">E4U02_09320</name>
</gene>
<sequence length="375" mass="40995">MTAPVEVADLRARAKRVFDRDAREWAATGVHGAAIDVPLHPPTERLALADLEATRAWVERWRAVGRDGDVIVEWAGRSWARIGSQEVPVRAVVRGARAIARVAGETAAWNLLLARAAALRETLGESEDVRRALRSHARTIAALEEADFGRLLDVLVWLRDHPGSGLLLRELPIRGVHTKWIESRRGLVETLHRVGTGASGLGLREPAPLVRLRVLDPALAFGGLTDVSAPVDELAALPIRPVRVFVFENLATVLAMPDVQGGIAIHGGGHRVDLVARLPWAQRVAYWGDLDSHGFAILHRLRMHGVDATSALMDVETALAHRDLWGLDPEPNTAVLSSLTGEEKTTLQLLSAEGNVRLEQERIPWGYALDRLGLL</sequence>
<dbReference type="InterPro" id="IPR014544">
    <property type="entry name" value="UCP028408"/>
</dbReference>
<dbReference type="RefSeq" id="WP_135114573.1">
    <property type="nucleotide sequence ID" value="NZ_JADGLL010000020.1"/>
</dbReference>
<evidence type="ECO:0000313" key="4">
    <source>
        <dbReference type="Proteomes" id="UP000298358"/>
    </source>
</evidence>
<evidence type="ECO:0000313" key="3">
    <source>
        <dbReference type="EMBL" id="TFU32697.1"/>
    </source>
</evidence>
<dbReference type="EMBL" id="SPQB01000020">
    <property type="protein sequence ID" value="TFU32697.1"/>
    <property type="molecule type" value="Genomic_DNA"/>
</dbReference>
<comment type="caution">
    <text evidence="3">The sequence shown here is derived from an EMBL/GenBank/DDBJ whole genome shotgun (WGS) entry which is preliminary data.</text>
</comment>
<feature type="domain" description="DUF3322" evidence="2">
    <location>
        <begin position="8"/>
        <end position="191"/>
    </location>
</feature>
<dbReference type="AlphaFoldDB" id="A0A4Y9FUY2"/>
<name>A0A4Y9FUY2_9MICO</name>
<protein>
    <recommendedName>
        <fullName evidence="5">DUF3322 and DUF2220 domain-containing protein</fullName>
    </recommendedName>
</protein>
<dbReference type="InterPro" id="IPR024537">
    <property type="entry name" value="DUF3322"/>
</dbReference>
<organism evidence="3 4">
    <name type="scientific">Microbacterium paludicola</name>
    <dbReference type="NCBI Taxonomy" id="300019"/>
    <lineage>
        <taxon>Bacteria</taxon>
        <taxon>Bacillati</taxon>
        <taxon>Actinomycetota</taxon>
        <taxon>Actinomycetes</taxon>
        <taxon>Micrococcales</taxon>
        <taxon>Microbacteriaceae</taxon>
        <taxon>Microbacterium</taxon>
    </lineage>
</organism>
<reference evidence="3 4" key="1">
    <citation type="submission" date="2019-03" db="EMBL/GenBank/DDBJ databases">
        <title>Diversity of the mouse oral microbiome.</title>
        <authorList>
            <person name="Joseph S."/>
            <person name="Aduse-Opoku J."/>
            <person name="Curtis M."/>
            <person name="Wade W."/>
            <person name="Hashim A."/>
        </authorList>
    </citation>
    <scope>NUCLEOTIDE SEQUENCE [LARGE SCALE GENOMIC DNA]</scope>
    <source>
        <strain evidence="3 4">P1012</strain>
    </source>
</reference>
<keyword evidence="4" id="KW-1185">Reference proteome</keyword>
<proteinExistence type="predicted"/>
<evidence type="ECO:0000259" key="2">
    <source>
        <dbReference type="Pfam" id="PF11795"/>
    </source>
</evidence>
<accession>A0A4Y9FUY2</accession>
<dbReference type="InterPro" id="IPR024534">
    <property type="entry name" value="JetD_C"/>
</dbReference>
<dbReference type="Pfam" id="PF11795">
    <property type="entry name" value="DUF3322"/>
    <property type="match status" value="1"/>
</dbReference>
<evidence type="ECO:0000259" key="1">
    <source>
        <dbReference type="Pfam" id="PF09983"/>
    </source>
</evidence>
<feature type="domain" description="Wadjet protein JetD C-terminal" evidence="1">
    <location>
        <begin position="202"/>
        <end position="371"/>
    </location>
</feature>
<dbReference type="Pfam" id="PF09983">
    <property type="entry name" value="JetD_C"/>
    <property type="match status" value="1"/>
</dbReference>